<evidence type="ECO:0000313" key="3">
    <source>
        <dbReference type="Proteomes" id="UP001223586"/>
    </source>
</evidence>
<protein>
    <recommendedName>
        <fullName evidence="1">YkoP-like domain-containing protein</fullName>
    </recommendedName>
</protein>
<dbReference type="Proteomes" id="UP001223586">
    <property type="component" value="Unassembled WGS sequence"/>
</dbReference>
<accession>A0ABT9WQA5</accession>
<dbReference type="EMBL" id="JAUSTT010000006">
    <property type="protein sequence ID" value="MDQ0175468.1"/>
    <property type="molecule type" value="Genomic_DNA"/>
</dbReference>
<sequence length="189" mass="22341">MFIRLSILSIWRVVDPIYYFMTRLQYVKTNDNKKAIFRVRLTKFKGNDVVLSDGTIIHKNDMLLKIHLHNVQLLKEMLKKEKHPLREIAIYKLVMSSMPFLAKYVKNHAEEQNIKGIVGITMINKGVKKLGFDSVFPKNPIYRWFKKISQLPIYMLSNSPFSIFKISKYQPVYLLMSKEKLLDKYDPNP</sequence>
<name>A0ABT9WQA5_9BACI</name>
<evidence type="ECO:0000313" key="2">
    <source>
        <dbReference type="EMBL" id="MDQ0175468.1"/>
    </source>
</evidence>
<comment type="caution">
    <text evidence="2">The sequence shown here is derived from an EMBL/GenBank/DDBJ whole genome shotgun (WGS) entry which is preliminary data.</text>
</comment>
<keyword evidence="3" id="KW-1185">Reference proteome</keyword>
<evidence type="ECO:0000259" key="1">
    <source>
        <dbReference type="Pfam" id="PF22790"/>
    </source>
</evidence>
<organism evidence="2 3">
    <name type="scientific">Bacillus chungangensis</name>
    <dbReference type="NCBI Taxonomy" id="587633"/>
    <lineage>
        <taxon>Bacteria</taxon>
        <taxon>Bacillati</taxon>
        <taxon>Bacillota</taxon>
        <taxon>Bacilli</taxon>
        <taxon>Bacillales</taxon>
        <taxon>Bacillaceae</taxon>
        <taxon>Bacillus</taxon>
    </lineage>
</organism>
<feature type="domain" description="YkoP-like" evidence="1">
    <location>
        <begin position="6"/>
        <end position="185"/>
    </location>
</feature>
<gene>
    <name evidence="2" type="ORF">J2S08_001302</name>
</gene>
<dbReference type="Pfam" id="PF22790">
    <property type="entry name" value="YkoP"/>
    <property type="match status" value="1"/>
</dbReference>
<proteinExistence type="predicted"/>
<dbReference type="InterPro" id="IPR054467">
    <property type="entry name" value="YkoP-like_dom"/>
</dbReference>
<reference evidence="2 3" key="1">
    <citation type="submission" date="2023-07" db="EMBL/GenBank/DDBJ databases">
        <title>Genomic Encyclopedia of Type Strains, Phase IV (KMG-IV): sequencing the most valuable type-strain genomes for metagenomic binning, comparative biology and taxonomic classification.</title>
        <authorList>
            <person name="Goeker M."/>
        </authorList>
    </citation>
    <scope>NUCLEOTIDE SEQUENCE [LARGE SCALE GENOMIC DNA]</scope>
    <source>
        <strain evidence="2 3">DSM 23837</strain>
    </source>
</reference>